<name>A0A9Q1HEM5_HOLLE</name>
<dbReference type="EMBL" id="JAIZAY010000004">
    <property type="protein sequence ID" value="KAJ8043170.1"/>
    <property type="molecule type" value="Genomic_DNA"/>
</dbReference>
<evidence type="ECO:0000313" key="4">
    <source>
        <dbReference type="Proteomes" id="UP001152320"/>
    </source>
</evidence>
<feature type="region of interest" description="Disordered" evidence="1">
    <location>
        <begin position="192"/>
        <end position="220"/>
    </location>
</feature>
<keyword evidence="3" id="KW-0808">Transferase</keyword>
<evidence type="ECO:0000313" key="3">
    <source>
        <dbReference type="EMBL" id="KAJ8043170.1"/>
    </source>
</evidence>
<feature type="compositionally biased region" description="Polar residues" evidence="1">
    <location>
        <begin position="198"/>
        <end position="209"/>
    </location>
</feature>
<accession>A0A9Q1HEM5</accession>
<dbReference type="PANTHER" id="PTHR44329:SF214">
    <property type="entry name" value="PROTEIN KINASE DOMAIN-CONTAINING PROTEIN"/>
    <property type="match status" value="1"/>
</dbReference>
<dbReference type="InterPro" id="IPR000719">
    <property type="entry name" value="Prot_kinase_dom"/>
</dbReference>
<dbReference type="InterPro" id="IPR008271">
    <property type="entry name" value="Ser/Thr_kinase_AS"/>
</dbReference>
<dbReference type="PANTHER" id="PTHR44329">
    <property type="entry name" value="SERINE/THREONINE-PROTEIN KINASE TNNI3K-RELATED"/>
    <property type="match status" value="1"/>
</dbReference>
<dbReference type="Proteomes" id="UP001152320">
    <property type="component" value="Chromosome 4"/>
</dbReference>
<dbReference type="InterPro" id="IPR011009">
    <property type="entry name" value="Kinase-like_dom_sf"/>
</dbReference>
<feature type="domain" description="Protein kinase" evidence="2">
    <location>
        <begin position="500"/>
        <end position="767"/>
    </location>
</feature>
<sequence length="768" mass="85086">MSETCKGDGAANEGSASDVRRRKLLAELRKKLKRNNNETDTDDGTSDDDMLAPEKKSRSMCGNKLAVKLQRAIELGWLHEGQQVRKQTGGGTRKISVAKNADGKVIIEHGKKLFFPDGVSKRGIKLEDVDLALCDFSMNETSPTLTVGESYEKEKPSGILRWYLSTTWKASIKGNTKTLQLKPASAVAQKCKSESKSESIPSTHVQGSPPSDPPKLRTAQPTVKETTDLQIIVPDILSAPSAEHGVSPPTFPAQDIINPSEDLDDYGFPINRLFPVLKGEVCLSCEPLNISYFKDVESVYSGNISRVTANSRSQCIYSATDDDGNPIDPDVVYDPLQNGYQVAEISKGNRSFVTCKSSLAPNSDSEGPGVLLYEFPSKTTAESSDPYLILHHPDEVWGFEEGKLILAVVSQNHNADVCFQWFCDNQPIHCGGCLLQVDKPGSYNCVVKTFIQQDGGERQEITMLSNTVQVVKISGSSTAVKPEGTKKSGLQKIQASDISCDFQKAINHGSFGEVFRGKFKEVVVAVKRIKLTRGKRPEKLLLKEANIHQQIEHKNIVKFMGAYMDPCYVFIVTEFVEGQNMEDMIYLHDDQVDMPHKKASVAVGVLEGVAYLHEHDPQIIHQDIKPANILLDKYLNPKLCDLGLAKVRSFGVASTTTGVFSAGTPEYMSPETLLENKKSSAASDMWSVGLTLIEWFSGRDPWNLQDQEEEPVRYIRNCMRKQEVPPVLKMNKFPLLLPCLKYDPTDRPSARILLRQFQCPSCSNTMLK</sequence>
<dbReference type="Gene3D" id="1.10.510.10">
    <property type="entry name" value="Transferase(Phosphotransferase) domain 1"/>
    <property type="match status" value="1"/>
</dbReference>
<evidence type="ECO:0000259" key="2">
    <source>
        <dbReference type="PROSITE" id="PS50011"/>
    </source>
</evidence>
<keyword evidence="4" id="KW-1185">Reference proteome</keyword>
<dbReference type="PROSITE" id="PS50011">
    <property type="entry name" value="PROTEIN_KINASE_DOM"/>
    <property type="match status" value="1"/>
</dbReference>
<dbReference type="Pfam" id="PF00069">
    <property type="entry name" value="Pkinase"/>
    <property type="match status" value="1"/>
</dbReference>
<evidence type="ECO:0000256" key="1">
    <source>
        <dbReference type="SAM" id="MobiDB-lite"/>
    </source>
</evidence>
<keyword evidence="3" id="KW-0418">Kinase</keyword>
<dbReference type="OrthoDB" id="4062651at2759"/>
<dbReference type="GO" id="GO:0005524">
    <property type="term" value="F:ATP binding"/>
    <property type="evidence" value="ECO:0007669"/>
    <property type="project" value="InterPro"/>
</dbReference>
<dbReference type="InterPro" id="IPR051681">
    <property type="entry name" value="Ser/Thr_Kinases-Pseudokinases"/>
</dbReference>
<feature type="compositionally biased region" description="Acidic residues" evidence="1">
    <location>
        <begin position="39"/>
        <end position="51"/>
    </location>
</feature>
<comment type="caution">
    <text evidence="3">The sequence shown here is derived from an EMBL/GenBank/DDBJ whole genome shotgun (WGS) entry which is preliminary data.</text>
</comment>
<feature type="region of interest" description="Disordered" evidence="1">
    <location>
        <begin position="1"/>
        <end position="57"/>
    </location>
</feature>
<protein>
    <submittedName>
        <fullName evidence="3">Serine/threonine-protein kinase CTR1</fullName>
    </submittedName>
</protein>
<proteinExistence type="predicted"/>
<dbReference type="AlphaFoldDB" id="A0A9Q1HEM5"/>
<dbReference type="GO" id="GO:0004674">
    <property type="term" value="F:protein serine/threonine kinase activity"/>
    <property type="evidence" value="ECO:0007669"/>
    <property type="project" value="TreeGrafter"/>
</dbReference>
<gene>
    <name evidence="3" type="ORF">HOLleu_10145</name>
</gene>
<dbReference type="PROSITE" id="PS00108">
    <property type="entry name" value="PROTEIN_KINASE_ST"/>
    <property type="match status" value="1"/>
</dbReference>
<dbReference type="SUPFAM" id="SSF56112">
    <property type="entry name" value="Protein kinase-like (PK-like)"/>
    <property type="match status" value="1"/>
</dbReference>
<organism evidence="3 4">
    <name type="scientific">Holothuria leucospilota</name>
    <name type="common">Black long sea cucumber</name>
    <name type="synonym">Mertensiothuria leucospilota</name>
    <dbReference type="NCBI Taxonomy" id="206669"/>
    <lineage>
        <taxon>Eukaryota</taxon>
        <taxon>Metazoa</taxon>
        <taxon>Echinodermata</taxon>
        <taxon>Eleutherozoa</taxon>
        <taxon>Echinozoa</taxon>
        <taxon>Holothuroidea</taxon>
        <taxon>Aspidochirotacea</taxon>
        <taxon>Aspidochirotida</taxon>
        <taxon>Holothuriidae</taxon>
        <taxon>Holothuria</taxon>
    </lineage>
</organism>
<reference evidence="3" key="1">
    <citation type="submission" date="2021-10" db="EMBL/GenBank/DDBJ databases">
        <title>Tropical sea cucumber genome reveals ecological adaptation and Cuvierian tubules defense mechanism.</title>
        <authorList>
            <person name="Chen T."/>
        </authorList>
    </citation>
    <scope>NUCLEOTIDE SEQUENCE</scope>
    <source>
        <strain evidence="3">Nanhai2018</strain>
        <tissue evidence="3">Muscle</tissue>
    </source>
</reference>
<dbReference type="SMART" id="SM00220">
    <property type="entry name" value="S_TKc"/>
    <property type="match status" value="1"/>
</dbReference>